<dbReference type="Pfam" id="PF00561">
    <property type="entry name" value="Abhydrolase_1"/>
    <property type="match status" value="1"/>
</dbReference>
<feature type="domain" description="AB hydrolase-1" evidence="2">
    <location>
        <begin position="98"/>
        <end position="342"/>
    </location>
</feature>
<dbReference type="AlphaFoldDB" id="M5RVC8"/>
<evidence type="ECO:0000256" key="1">
    <source>
        <dbReference type="ARBA" id="ARBA00022801"/>
    </source>
</evidence>
<reference evidence="3 4" key="1">
    <citation type="journal article" date="2013" name="Mar. Genomics">
        <title>Expression of sulfatases in Rhodopirellula baltica and the diversity of sulfatases in the genus Rhodopirellula.</title>
        <authorList>
            <person name="Wegner C.E."/>
            <person name="Richter-Heitmann T."/>
            <person name="Klindworth A."/>
            <person name="Klockow C."/>
            <person name="Richter M."/>
            <person name="Achstetter T."/>
            <person name="Glockner F.O."/>
            <person name="Harder J."/>
        </authorList>
    </citation>
    <scope>NUCLEOTIDE SEQUENCE [LARGE SCALE GENOMIC DNA]</scope>
    <source>
        <strain evidence="3 4">SH398</strain>
    </source>
</reference>
<dbReference type="InterPro" id="IPR000073">
    <property type="entry name" value="AB_hydrolase_1"/>
</dbReference>
<dbReference type="FunFam" id="3.40.50.1820:FF:000173">
    <property type="entry name" value="Alpha/beta hydrolase"/>
    <property type="match status" value="1"/>
</dbReference>
<evidence type="ECO:0000259" key="2">
    <source>
        <dbReference type="Pfam" id="PF00561"/>
    </source>
</evidence>
<keyword evidence="1 3" id="KW-0378">Hydrolase</keyword>
<evidence type="ECO:0000313" key="3">
    <source>
        <dbReference type="EMBL" id="EMI23161.1"/>
    </source>
</evidence>
<dbReference type="SUPFAM" id="SSF53474">
    <property type="entry name" value="alpha/beta-Hydrolases"/>
    <property type="match status" value="1"/>
</dbReference>
<organism evidence="3 4">
    <name type="scientific">Rhodopirellula europaea SH398</name>
    <dbReference type="NCBI Taxonomy" id="1263868"/>
    <lineage>
        <taxon>Bacteria</taxon>
        <taxon>Pseudomonadati</taxon>
        <taxon>Planctomycetota</taxon>
        <taxon>Planctomycetia</taxon>
        <taxon>Pirellulales</taxon>
        <taxon>Pirellulaceae</taxon>
        <taxon>Rhodopirellula</taxon>
    </lineage>
</organism>
<dbReference type="Gene3D" id="3.40.50.1820">
    <property type="entry name" value="alpha/beta hydrolase"/>
    <property type="match status" value="1"/>
</dbReference>
<dbReference type="PATRIC" id="fig|1263868.3.peg.6807"/>
<evidence type="ECO:0000313" key="4">
    <source>
        <dbReference type="Proteomes" id="UP000011996"/>
    </source>
</evidence>
<gene>
    <name evidence="3" type="ORF">RESH_06270</name>
</gene>
<sequence>MPSREHRFREGICRTNRRLNIHPTTHPINSKHRIMKIQSLTHAVIGTAIVVAFSGSIATTTTAEDHSHVVADSQVMHRTMRIDDLEIFYREAGPKDAPTVLLLHGFPTSSHMFRNLIPALADRYHVVAPDYPGFGYSSAPPVDEFEYTFDNVARVIQVFTERLKLDRYSLYVMDYGAPIGFRLATAHPERVQTLIVQNGNAYEEGIDNSFWIPVKALWKERSSENREALRSMLTLDATKWQFTNGVRNVATISPDNWGHVQPLLDRPGNDEIQLEMFHSYGSNPPLYPQWQAYLRKHQPPTLIVWGKNDAIFPAEGAYPYQRDLKNAELHLLDTGHFALEEDGDVIANHIRRFLGQHVH</sequence>
<dbReference type="PRINTS" id="PR00412">
    <property type="entry name" value="EPOXHYDRLASE"/>
</dbReference>
<name>M5RVC8_9BACT</name>
<protein>
    <submittedName>
        <fullName evidence="3">Hydrolase, alpha/beta hydrolase fold family protein</fullName>
    </submittedName>
</protein>
<dbReference type="PANTHER" id="PTHR42977">
    <property type="entry name" value="HYDROLASE-RELATED"/>
    <property type="match status" value="1"/>
</dbReference>
<dbReference type="PANTHER" id="PTHR42977:SF3">
    <property type="entry name" value="AB HYDROLASE-1 DOMAIN-CONTAINING PROTEIN"/>
    <property type="match status" value="1"/>
</dbReference>
<dbReference type="GO" id="GO:0004301">
    <property type="term" value="F:epoxide hydrolase activity"/>
    <property type="evidence" value="ECO:0007669"/>
    <property type="project" value="TreeGrafter"/>
</dbReference>
<dbReference type="PRINTS" id="PR00111">
    <property type="entry name" value="ABHYDROLASE"/>
</dbReference>
<dbReference type="InterPro" id="IPR000639">
    <property type="entry name" value="Epox_hydrolase-like"/>
</dbReference>
<proteinExistence type="predicted"/>
<accession>M5RVC8</accession>
<dbReference type="EMBL" id="ANOF01000206">
    <property type="protein sequence ID" value="EMI23161.1"/>
    <property type="molecule type" value="Genomic_DNA"/>
</dbReference>
<dbReference type="InterPro" id="IPR029058">
    <property type="entry name" value="AB_hydrolase_fold"/>
</dbReference>
<comment type="caution">
    <text evidence="3">The sequence shown here is derived from an EMBL/GenBank/DDBJ whole genome shotgun (WGS) entry which is preliminary data.</text>
</comment>
<dbReference type="Proteomes" id="UP000011996">
    <property type="component" value="Unassembled WGS sequence"/>
</dbReference>
<dbReference type="STRING" id="1263868.RESH_06270"/>
<dbReference type="InterPro" id="IPR051340">
    <property type="entry name" value="Haloalkane_dehalogenase"/>
</dbReference>